<feature type="repeat" description="TPR" evidence="1">
    <location>
        <begin position="985"/>
        <end position="1018"/>
    </location>
</feature>
<dbReference type="SUPFAM" id="SSF48452">
    <property type="entry name" value="TPR-like"/>
    <property type="match status" value="3"/>
</dbReference>
<dbReference type="Pfam" id="PF00931">
    <property type="entry name" value="NB-ARC"/>
    <property type="match status" value="1"/>
</dbReference>
<dbReference type="PRINTS" id="PR00364">
    <property type="entry name" value="DISEASERSIST"/>
</dbReference>
<dbReference type="SUPFAM" id="SSF52540">
    <property type="entry name" value="P-loop containing nucleoside triphosphate hydrolases"/>
    <property type="match status" value="1"/>
</dbReference>
<feature type="region of interest" description="Disordered" evidence="3">
    <location>
        <begin position="1"/>
        <end position="33"/>
    </location>
</feature>
<feature type="compositionally biased region" description="Pro residues" evidence="3">
    <location>
        <begin position="11"/>
        <end position="22"/>
    </location>
</feature>
<evidence type="ECO:0000256" key="3">
    <source>
        <dbReference type="SAM" id="MobiDB-lite"/>
    </source>
</evidence>
<dbReference type="InterPro" id="IPR019734">
    <property type="entry name" value="TPR_rpt"/>
</dbReference>
<dbReference type="PROSITE" id="PS50005">
    <property type="entry name" value="TPR"/>
    <property type="match status" value="1"/>
</dbReference>
<dbReference type="SMART" id="SM00028">
    <property type="entry name" value="TPR"/>
    <property type="match status" value="9"/>
</dbReference>
<evidence type="ECO:0000313" key="6">
    <source>
        <dbReference type="Proteomes" id="UP000807469"/>
    </source>
</evidence>
<keyword evidence="1" id="KW-0802">TPR repeat</keyword>
<dbReference type="EMBL" id="MU155267">
    <property type="protein sequence ID" value="KAF9477242.1"/>
    <property type="molecule type" value="Genomic_DNA"/>
</dbReference>
<dbReference type="Proteomes" id="UP000807469">
    <property type="component" value="Unassembled WGS sequence"/>
</dbReference>
<gene>
    <name evidence="5" type="ORF">BDN70DRAFT_934373</name>
</gene>
<comment type="caution">
    <text evidence="5">The sequence shown here is derived from an EMBL/GenBank/DDBJ whole genome shotgun (WGS) entry which is preliminary data.</text>
</comment>
<dbReference type="Gene3D" id="1.20.930.20">
    <property type="entry name" value="Adaptor protein Cbl, N-terminal domain"/>
    <property type="match status" value="1"/>
</dbReference>
<protein>
    <submittedName>
        <fullName evidence="5">TPR-like protein</fullName>
    </submittedName>
</protein>
<evidence type="ECO:0000259" key="4">
    <source>
        <dbReference type="Pfam" id="PF00931"/>
    </source>
</evidence>
<organism evidence="5 6">
    <name type="scientific">Pholiota conissans</name>
    <dbReference type="NCBI Taxonomy" id="109636"/>
    <lineage>
        <taxon>Eukaryota</taxon>
        <taxon>Fungi</taxon>
        <taxon>Dikarya</taxon>
        <taxon>Basidiomycota</taxon>
        <taxon>Agaricomycotina</taxon>
        <taxon>Agaricomycetes</taxon>
        <taxon>Agaricomycetidae</taxon>
        <taxon>Agaricales</taxon>
        <taxon>Agaricineae</taxon>
        <taxon>Strophariaceae</taxon>
        <taxon>Pholiota</taxon>
    </lineage>
</organism>
<keyword evidence="6" id="KW-1185">Reference proteome</keyword>
<feature type="domain" description="NB-ARC" evidence="4">
    <location>
        <begin position="216"/>
        <end position="315"/>
    </location>
</feature>
<evidence type="ECO:0000256" key="2">
    <source>
        <dbReference type="SAM" id="Coils"/>
    </source>
</evidence>
<dbReference type="PANTHER" id="PTHR10098:SF112">
    <property type="entry name" value="SLR0380 PROTEIN"/>
    <property type="match status" value="1"/>
</dbReference>
<accession>A0A9P5YX06</accession>
<dbReference type="PANTHER" id="PTHR10098">
    <property type="entry name" value="RAPSYN-RELATED"/>
    <property type="match status" value="1"/>
</dbReference>
<evidence type="ECO:0000256" key="1">
    <source>
        <dbReference type="PROSITE-ProRule" id="PRU00339"/>
    </source>
</evidence>
<dbReference type="GO" id="GO:0007166">
    <property type="term" value="P:cell surface receptor signaling pathway"/>
    <property type="evidence" value="ECO:0007669"/>
    <property type="project" value="InterPro"/>
</dbReference>
<dbReference type="InterPro" id="IPR011990">
    <property type="entry name" value="TPR-like_helical_dom_sf"/>
</dbReference>
<name>A0A9P5YX06_9AGAR</name>
<dbReference type="OrthoDB" id="3233825at2759"/>
<dbReference type="InterPro" id="IPR059179">
    <property type="entry name" value="MLKL-like_MCAfunc"/>
</dbReference>
<dbReference type="InterPro" id="IPR036537">
    <property type="entry name" value="Adaptor_Cbl_N_dom_sf"/>
</dbReference>
<dbReference type="InterPro" id="IPR027417">
    <property type="entry name" value="P-loop_NTPase"/>
</dbReference>
<sequence>MSSTNALILPSNPPGSNPPGSNPPGGNQNSTSAVDTSIQLTNTVLAVVKEVGDILNGVPYVKSLSGVVLQIIKVRDELKVNKKRCGEIIDKAMRMAKKIFEKLAEVAKPDRLDKLAKLEGQLKEHERTLIDVHTALKKHQSRSRFDRLINRGLDELNEHDRRLDELKTDLILDIIFHITMEQAATTAPFAPPQATTETDTIDHLLPPKPHFLVERESQVEQALEILLSQEPTRIAILGGGGFGKTTLARTILHDPKIIEHFQERYFLSCEGISDADALLLGLGKMLGIKAAPSTMLASIRRILQTSTTLLCLDNFETPWESFETRTKVEELLESITDIPKLSLMVTIRGEQRPLKVAWSKPLLLPLSTLSLKGAQEIVEKIAGEDAINEFTIQLLKAIDGIPLAITLVATLLRDGEDSESLWTRWSTDSTQIINVGDDRQSNLDRSIALSVNSSRMAKNPETRLLLAALSLLPDGFPKGDALKSLQNCLGVSSIHTILQTLRTVALVQVINPDTSSRIQMLSPIRLFCQHFLVQEIADALPKTVNHYLNILIAARYNRENSVNYHKITPEVRNIHAIFQKLFLAEIQKDDLVELVEALVYLTNWSTYIGYYSKDTLQAALIKTQHIPILRVHCLFSIAKLYYWEDDFIHASEHFQEAANHFKQLGECVLHANALKYLGDTFRMMFELVKAEGALNESLEIYIKENTTHGPADVHYSLGITYLAGDQLQKAEEYLTIALDAYKQEPSLLGQANTTCHLAEIHVSFRNLIKAEEFANQALEFAQKANYATGEGNALEKLGRIHRHMDRIIDARQALEKALSIFKHQKDLINQLSVLADLGEVYIQLDQLSAAETLFKPYGQIILNTIQLGSVLTTLGWLYTCGDFLGKARHHLIAALRLYQKFKYQLGQANVLTHLGIMYLKLHQYDDAEKVVQFIPNLGGWLETEMRRLWVLGDLYVIKEQFDDAQSTLNSAMDYAEKSLCTYQQGNIARSLGTLYIKRGDTDLAIEKFQHALELHRKAQWVSEQATDLERLGEVYKMLKRTEEAAAAFKEAEELMKSVLEDRQLSV</sequence>
<keyword evidence="2" id="KW-0175">Coiled coil</keyword>
<dbReference type="Gene3D" id="1.25.40.10">
    <property type="entry name" value="Tetratricopeptide repeat domain"/>
    <property type="match status" value="3"/>
</dbReference>
<evidence type="ECO:0000313" key="5">
    <source>
        <dbReference type="EMBL" id="KAF9477242.1"/>
    </source>
</evidence>
<reference evidence="5" key="1">
    <citation type="submission" date="2020-11" db="EMBL/GenBank/DDBJ databases">
        <authorList>
            <consortium name="DOE Joint Genome Institute"/>
            <person name="Ahrendt S."/>
            <person name="Riley R."/>
            <person name="Andreopoulos W."/>
            <person name="Labutti K."/>
            <person name="Pangilinan J."/>
            <person name="Ruiz-Duenas F.J."/>
            <person name="Barrasa J.M."/>
            <person name="Sanchez-Garcia M."/>
            <person name="Camarero S."/>
            <person name="Miyauchi S."/>
            <person name="Serrano A."/>
            <person name="Linde D."/>
            <person name="Babiker R."/>
            <person name="Drula E."/>
            <person name="Ayuso-Fernandez I."/>
            <person name="Pacheco R."/>
            <person name="Padilla G."/>
            <person name="Ferreira P."/>
            <person name="Barriuso J."/>
            <person name="Kellner H."/>
            <person name="Castanera R."/>
            <person name="Alfaro M."/>
            <person name="Ramirez L."/>
            <person name="Pisabarro A.G."/>
            <person name="Kuo A."/>
            <person name="Tritt A."/>
            <person name="Lipzen A."/>
            <person name="He G."/>
            <person name="Yan M."/>
            <person name="Ng V."/>
            <person name="Cullen D."/>
            <person name="Martin F."/>
            <person name="Rosso M.-N."/>
            <person name="Henrissat B."/>
            <person name="Hibbett D."/>
            <person name="Martinez A.T."/>
            <person name="Grigoriev I.V."/>
        </authorList>
    </citation>
    <scope>NUCLEOTIDE SEQUENCE</scope>
    <source>
        <strain evidence="5">CIRM-BRFM 674</strain>
    </source>
</reference>
<feature type="coiled-coil region" evidence="2">
    <location>
        <begin position="115"/>
        <end position="169"/>
    </location>
</feature>
<dbReference type="InterPro" id="IPR002182">
    <property type="entry name" value="NB-ARC"/>
</dbReference>
<dbReference type="AlphaFoldDB" id="A0A9P5YX06"/>
<proteinExistence type="predicted"/>
<dbReference type="GO" id="GO:0043531">
    <property type="term" value="F:ADP binding"/>
    <property type="evidence" value="ECO:0007669"/>
    <property type="project" value="InterPro"/>
</dbReference>
<dbReference type="CDD" id="cd21037">
    <property type="entry name" value="MLKL_NTD"/>
    <property type="match status" value="1"/>
</dbReference>
<dbReference type="Gene3D" id="3.40.50.300">
    <property type="entry name" value="P-loop containing nucleotide triphosphate hydrolases"/>
    <property type="match status" value="1"/>
</dbReference>
<dbReference type="Pfam" id="PF13424">
    <property type="entry name" value="TPR_12"/>
    <property type="match status" value="3"/>
</dbReference>